<feature type="chain" id="PRO_5039164236" evidence="1">
    <location>
        <begin position="18"/>
        <end position="165"/>
    </location>
</feature>
<sequence length="165" mass="19372">MSIGVFILAILSSSFLAAVATGYVNNRINNKNVSLKYITEERAIWRKNIKETMSKLYAEALKEKPNEQLIREMATFMIINLNPQDKPKNKLDREITKLLFQIEKGNRRDEDSLVLLRYMVSVLMKHDWERSKNETKGFFSKAYDERIEKDTLSSYYVPTQQKEPE</sequence>
<proteinExistence type="predicted"/>
<keyword evidence="1" id="KW-0732">Signal</keyword>
<comment type="caution">
    <text evidence="2">The sequence shown here is derived from an EMBL/GenBank/DDBJ whole genome shotgun (WGS) entry which is preliminary data.</text>
</comment>
<gene>
    <name evidence="2" type="ORF">DN757_01610</name>
</gene>
<organism evidence="2 3">
    <name type="scientific">Paenibacillus silvae</name>
    <dbReference type="NCBI Taxonomy" id="1325358"/>
    <lineage>
        <taxon>Bacteria</taxon>
        <taxon>Bacillati</taxon>
        <taxon>Bacillota</taxon>
        <taxon>Bacilli</taxon>
        <taxon>Bacillales</taxon>
        <taxon>Paenibacillaceae</taxon>
        <taxon>Paenibacillus</taxon>
    </lineage>
</organism>
<dbReference type="Proteomes" id="UP000249204">
    <property type="component" value="Unassembled WGS sequence"/>
</dbReference>
<dbReference type="EMBL" id="QKWW01000006">
    <property type="protein sequence ID" value="PZT57380.1"/>
    <property type="molecule type" value="Genomic_DNA"/>
</dbReference>
<name>A0A2W6PCJ0_9BACL</name>
<accession>A0A2W6PCJ0</accession>
<protein>
    <submittedName>
        <fullName evidence="2">Uncharacterized protein</fullName>
    </submittedName>
</protein>
<evidence type="ECO:0000313" key="2">
    <source>
        <dbReference type="EMBL" id="PZT57380.1"/>
    </source>
</evidence>
<feature type="signal peptide" evidence="1">
    <location>
        <begin position="1"/>
        <end position="17"/>
    </location>
</feature>
<dbReference type="AlphaFoldDB" id="A0A2W6PCJ0"/>
<evidence type="ECO:0000313" key="3">
    <source>
        <dbReference type="Proteomes" id="UP000249204"/>
    </source>
</evidence>
<evidence type="ECO:0000256" key="1">
    <source>
        <dbReference type="SAM" id="SignalP"/>
    </source>
</evidence>
<reference evidence="2 3" key="1">
    <citation type="submission" date="2018-06" db="EMBL/GenBank/DDBJ databases">
        <title>Isolation of heavy metals resistant Paenibacillus silvae NC2 from Gold-Copper mine in ZiJin, China.</title>
        <authorList>
            <person name="Xu J."/>
            <person name="Mazhar H.S."/>
            <person name="Rensing C."/>
        </authorList>
    </citation>
    <scope>NUCLEOTIDE SEQUENCE [LARGE SCALE GENOMIC DNA]</scope>
    <source>
        <strain evidence="2 3">NC2</strain>
    </source>
</reference>
<dbReference type="RefSeq" id="WP_111268532.1">
    <property type="nucleotide sequence ID" value="NZ_QKWW01000006.1"/>
</dbReference>